<dbReference type="EMBL" id="UOFO01000082">
    <property type="protein sequence ID" value="VAW85845.1"/>
    <property type="molecule type" value="Genomic_DNA"/>
</dbReference>
<feature type="non-terminal residue" evidence="1">
    <location>
        <position position="218"/>
    </location>
</feature>
<dbReference type="AlphaFoldDB" id="A0A3B0YXQ7"/>
<dbReference type="Gene3D" id="3.40.50.12780">
    <property type="entry name" value="N-terminal domain of ligase-like"/>
    <property type="match status" value="1"/>
</dbReference>
<evidence type="ECO:0008006" key="2">
    <source>
        <dbReference type="Google" id="ProtNLM"/>
    </source>
</evidence>
<dbReference type="InterPro" id="IPR042099">
    <property type="entry name" value="ANL_N_sf"/>
</dbReference>
<dbReference type="InterPro" id="IPR053158">
    <property type="entry name" value="CapK_Type1_Caps_Biosynth"/>
</dbReference>
<accession>A0A3B0YXQ7</accession>
<name>A0A3B0YXQ7_9ZZZZ</name>
<reference evidence="1" key="1">
    <citation type="submission" date="2018-06" db="EMBL/GenBank/DDBJ databases">
        <authorList>
            <person name="Zhirakovskaya E."/>
        </authorList>
    </citation>
    <scope>NUCLEOTIDE SEQUENCE</scope>
</reference>
<protein>
    <recommendedName>
        <fullName evidence="2">Capsular polysaccharide biosynthesis protein</fullName>
    </recommendedName>
</protein>
<dbReference type="PANTHER" id="PTHR36932:SF1">
    <property type="entry name" value="CAPSULAR POLYSACCHARIDE BIOSYNTHESIS PROTEIN"/>
    <property type="match status" value="1"/>
</dbReference>
<sequence length="218" mass="26001">MLNLNQLKNLYLNSPKWVKKIYTAIPFEIRNGSGYREWSTFLKKELNTQEYEILKIKETVLYAYENTKYYKNLFDKHHIDPYNINSREDLQLTPLLTKELVAENFEDLQVINYPDNKKFFVSTGGTTGKSMTFYQSKNIWEKEVAFWIYDTAKYGYNPSKLKASFRGGDLKNIEKRAYWEDDYINNAIHFSPMHLSHDTVYKYIEKLNASKPLFFHAY</sequence>
<organism evidence="1">
    <name type="scientific">hydrothermal vent metagenome</name>
    <dbReference type="NCBI Taxonomy" id="652676"/>
    <lineage>
        <taxon>unclassified sequences</taxon>
        <taxon>metagenomes</taxon>
        <taxon>ecological metagenomes</taxon>
    </lineage>
</organism>
<gene>
    <name evidence="1" type="ORF">MNBD_GAMMA16-1827</name>
</gene>
<dbReference type="PANTHER" id="PTHR36932">
    <property type="entry name" value="CAPSULAR POLYSACCHARIDE BIOSYNTHESIS PROTEIN"/>
    <property type="match status" value="1"/>
</dbReference>
<proteinExistence type="predicted"/>
<evidence type="ECO:0000313" key="1">
    <source>
        <dbReference type="EMBL" id="VAW85845.1"/>
    </source>
</evidence>